<evidence type="ECO:0000256" key="6">
    <source>
        <dbReference type="ARBA" id="ARBA00022989"/>
    </source>
</evidence>
<accession>A0A8J6PFR0</accession>
<dbReference type="Proteomes" id="UP000632659">
    <property type="component" value="Unassembled WGS sequence"/>
</dbReference>
<dbReference type="GO" id="GO:0008324">
    <property type="term" value="F:monoatomic cation transmembrane transporter activity"/>
    <property type="evidence" value="ECO:0007669"/>
    <property type="project" value="InterPro"/>
</dbReference>
<evidence type="ECO:0000256" key="7">
    <source>
        <dbReference type="ARBA" id="ARBA00023065"/>
    </source>
</evidence>
<comment type="subcellular location">
    <subcellularLocation>
        <location evidence="1">Cell membrane</location>
        <topology evidence="1">Multi-pass membrane protein</topology>
    </subcellularLocation>
</comment>
<keyword evidence="4" id="KW-1003">Cell membrane</keyword>
<evidence type="ECO:0000256" key="3">
    <source>
        <dbReference type="ARBA" id="ARBA00022449"/>
    </source>
</evidence>
<protein>
    <submittedName>
        <fullName evidence="11">Potassium/proton antiporter</fullName>
    </submittedName>
</protein>
<name>A0A8J6PFR0_9FIRM</name>
<feature type="transmembrane region" description="Helical" evidence="9">
    <location>
        <begin position="161"/>
        <end position="182"/>
    </location>
</feature>
<dbReference type="PANTHER" id="PTHR32507">
    <property type="entry name" value="NA(+)/H(+) ANTIPORTER 1"/>
    <property type="match status" value="1"/>
</dbReference>
<dbReference type="EMBL" id="JACRTL010000003">
    <property type="protein sequence ID" value="MBC8610967.1"/>
    <property type="molecule type" value="Genomic_DNA"/>
</dbReference>
<keyword evidence="5 9" id="KW-0812">Transmembrane</keyword>
<dbReference type="PANTHER" id="PTHR32507:SF7">
    <property type="entry name" value="K(+)_H(+) ANTIPORTER NHAP2"/>
    <property type="match status" value="1"/>
</dbReference>
<dbReference type="Pfam" id="PF02080">
    <property type="entry name" value="TrkA_C"/>
    <property type="match status" value="1"/>
</dbReference>
<feature type="transmembrane region" description="Helical" evidence="9">
    <location>
        <begin position="264"/>
        <end position="284"/>
    </location>
</feature>
<dbReference type="PROSITE" id="PS51202">
    <property type="entry name" value="RCK_C"/>
    <property type="match status" value="2"/>
</dbReference>
<dbReference type="NCBIfam" id="NF003715">
    <property type="entry name" value="PRK05326.1-2"/>
    <property type="match status" value="1"/>
</dbReference>
<keyword evidence="12" id="KW-1185">Reference proteome</keyword>
<dbReference type="RefSeq" id="WP_093989084.1">
    <property type="nucleotide sequence ID" value="NZ_FYDD01000004.1"/>
</dbReference>
<sequence length="534" mass="59092">MSMYLLLAGTVIILCILLSRFAEKLPVPSLLIFIGLGMCFGVNGFLGIAFDDYRISEHICSICLVFVMFYGGFGTNLQAARPVAAQSILLSTVGVVMTAAFLGCFIHFCLRLPWIESMLIGSVVSSTDAASVFNILRSQKFDLKHNTASMLEMESGSNDPISYMLTILMVSLLLGQDISVPLVLFKQIAFGLFFGVVLGKLGLYLLNRFSFYMEQGRAIFLFGIALLAFALPSVLGGNGYLSVYLSGIILGNGYIPQKKEQVHFFDAVTGIAQMMIFFLLGLLVTPVELSEVVLPALLITLFLTLVARPAAVSAILLPFRAPLAQIGLVSWSGLRGVASIVFAIYVVLNKVPMKYNLFNLVFCIVLFSMAIQGTFLPWVSKKLKMIDRHAEVSRTFNDYQEDSDISFVKIHITERHALAYRKLKDFALAPDFLVALIIRKEGNIIPNGNTQLLPGDLLVVTAKTFEDRANLSLYEMNIPKGHKWEKQSLQEIEMLENSLIVAIQRKGKTLIPYGRTVIHQEDTLVIAHFAKEEG</sequence>
<feature type="transmembrane region" description="Helical" evidence="9">
    <location>
        <begin position="32"/>
        <end position="50"/>
    </location>
</feature>
<evidence type="ECO:0000259" key="10">
    <source>
        <dbReference type="PROSITE" id="PS51202"/>
    </source>
</evidence>
<evidence type="ECO:0000256" key="9">
    <source>
        <dbReference type="SAM" id="Phobius"/>
    </source>
</evidence>
<evidence type="ECO:0000313" key="11">
    <source>
        <dbReference type="EMBL" id="MBC8610967.1"/>
    </source>
</evidence>
<feature type="transmembrane region" description="Helical" evidence="9">
    <location>
        <begin position="188"/>
        <end position="206"/>
    </location>
</feature>
<dbReference type="Gene3D" id="1.20.1530.20">
    <property type="match status" value="1"/>
</dbReference>
<evidence type="ECO:0000313" key="12">
    <source>
        <dbReference type="Proteomes" id="UP000632659"/>
    </source>
</evidence>
<evidence type="ECO:0000256" key="5">
    <source>
        <dbReference type="ARBA" id="ARBA00022692"/>
    </source>
</evidence>
<keyword evidence="3" id="KW-0050">Antiport</keyword>
<evidence type="ECO:0000256" key="4">
    <source>
        <dbReference type="ARBA" id="ARBA00022475"/>
    </source>
</evidence>
<feature type="domain" description="RCK C-terminal" evidence="10">
    <location>
        <begin position="478"/>
        <end position="534"/>
    </location>
</feature>
<dbReference type="GO" id="GO:0005886">
    <property type="term" value="C:plasma membrane"/>
    <property type="evidence" value="ECO:0007669"/>
    <property type="project" value="UniProtKB-SubCell"/>
</dbReference>
<feature type="domain" description="RCK C-terminal" evidence="10">
    <location>
        <begin position="394"/>
        <end position="476"/>
    </location>
</feature>
<dbReference type="GO" id="GO:0015297">
    <property type="term" value="F:antiporter activity"/>
    <property type="evidence" value="ECO:0007669"/>
    <property type="project" value="UniProtKB-KW"/>
</dbReference>
<dbReference type="InterPro" id="IPR006037">
    <property type="entry name" value="RCK_C"/>
</dbReference>
<dbReference type="AlphaFoldDB" id="A0A8J6PFR0"/>
<dbReference type="InterPro" id="IPR006153">
    <property type="entry name" value="Cation/H_exchanger_TM"/>
</dbReference>
<dbReference type="GO" id="GO:0006813">
    <property type="term" value="P:potassium ion transport"/>
    <property type="evidence" value="ECO:0007669"/>
    <property type="project" value="InterPro"/>
</dbReference>
<reference evidence="11" key="1">
    <citation type="submission" date="2020-08" db="EMBL/GenBank/DDBJ databases">
        <title>Genome public.</title>
        <authorList>
            <person name="Liu C."/>
            <person name="Sun Q."/>
        </authorList>
    </citation>
    <scope>NUCLEOTIDE SEQUENCE</scope>
    <source>
        <strain evidence="11">NSJ-15</strain>
    </source>
</reference>
<keyword evidence="7" id="KW-0406">Ion transport</keyword>
<evidence type="ECO:0000256" key="2">
    <source>
        <dbReference type="ARBA" id="ARBA00022448"/>
    </source>
</evidence>
<feature type="transmembrane region" description="Helical" evidence="9">
    <location>
        <begin position="296"/>
        <end position="319"/>
    </location>
</feature>
<dbReference type="SUPFAM" id="SSF116726">
    <property type="entry name" value="TrkA C-terminal domain-like"/>
    <property type="match status" value="2"/>
</dbReference>
<feature type="transmembrane region" description="Helical" evidence="9">
    <location>
        <begin position="218"/>
        <end position="235"/>
    </location>
</feature>
<dbReference type="InterPro" id="IPR038770">
    <property type="entry name" value="Na+/solute_symporter_sf"/>
</dbReference>
<feature type="transmembrane region" description="Helical" evidence="9">
    <location>
        <begin position="326"/>
        <end position="345"/>
    </location>
</feature>
<keyword evidence="2" id="KW-0813">Transport</keyword>
<gene>
    <name evidence="11" type="ORF">H8702_07510</name>
</gene>
<feature type="transmembrane region" description="Helical" evidence="9">
    <location>
        <begin position="357"/>
        <end position="379"/>
    </location>
</feature>
<dbReference type="GO" id="GO:1902600">
    <property type="term" value="P:proton transmembrane transport"/>
    <property type="evidence" value="ECO:0007669"/>
    <property type="project" value="InterPro"/>
</dbReference>
<keyword evidence="8 9" id="KW-0472">Membrane</keyword>
<comment type="caution">
    <text evidence="11">The sequence shown here is derived from an EMBL/GenBank/DDBJ whole genome shotgun (WGS) entry which is preliminary data.</text>
</comment>
<dbReference type="InterPro" id="IPR036721">
    <property type="entry name" value="RCK_C_sf"/>
</dbReference>
<feature type="transmembrane region" description="Helical" evidence="9">
    <location>
        <begin position="59"/>
        <end position="77"/>
    </location>
</feature>
<dbReference type="Pfam" id="PF00999">
    <property type="entry name" value="Na_H_Exchanger"/>
    <property type="match status" value="1"/>
</dbReference>
<organism evidence="11 12">
    <name type="scientific">Massiliimalia timonensis</name>
    <dbReference type="NCBI Taxonomy" id="1987501"/>
    <lineage>
        <taxon>Bacteria</taxon>
        <taxon>Bacillati</taxon>
        <taxon>Bacillota</taxon>
        <taxon>Clostridia</taxon>
        <taxon>Eubacteriales</taxon>
        <taxon>Oscillospiraceae</taxon>
        <taxon>Massiliimalia</taxon>
    </lineage>
</organism>
<dbReference type="NCBIfam" id="NF003716">
    <property type="entry name" value="PRK05326.1-3"/>
    <property type="match status" value="1"/>
</dbReference>
<proteinExistence type="predicted"/>
<feature type="transmembrane region" description="Helical" evidence="9">
    <location>
        <begin position="83"/>
        <end position="110"/>
    </location>
</feature>
<evidence type="ECO:0000256" key="8">
    <source>
        <dbReference type="ARBA" id="ARBA00023136"/>
    </source>
</evidence>
<dbReference type="Gene3D" id="3.30.70.1450">
    <property type="entry name" value="Regulator of K+ conductance, C-terminal domain"/>
    <property type="match status" value="2"/>
</dbReference>
<keyword evidence="6 9" id="KW-1133">Transmembrane helix</keyword>
<evidence type="ECO:0000256" key="1">
    <source>
        <dbReference type="ARBA" id="ARBA00004651"/>
    </source>
</evidence>
<dbReference type="OrthoDB" id="9810759at2"/>